<dbReference type="PANTHER" id="PTHR30408:SF12">
    <property type="entry name" value="TYPE I RESTRICTION ENZYME MJAVIII SPECIFICITY SUBUNIT"/>
    <property type="match status" value="1"/>
</dbReference>
<sequence length="206" mass="22737">MAPEQAWPTSGDGRIPLGRFCRVTAGPSGSLLDNLQEGPNGVPVIAPPDLTEHFTVDTRRLRRVSHPQAERLARFELRAGDVLLVRQGTLGRLALVKDEQAGWLYSSSCLRIRVDQSLVLPAYLAAYLTHPPVQRELIAQAQSGTVPSLNSTMLTEFPVEVPPMDRQHDVVAALADIDEQITVQRMMLDRLVALRPSVFEQLTKGE</sequence>
<evidence type="ECO:0000256" key="1">
    <source>
        <dbReference type="ARBA" id="ARBA00010923"/>
    </source>
</evidence>
<dbReference type="PANTHER" id="PTHR30408">
    <property type="entry name" value="TYPE-1 RESTRICTION ENZYME ECOKI SPECIFICITY PROTEIN"/>
    <property type="match status" value="1"/>
</dbReference>
<keyword evidence="3" id="KW-0238">DNA-binding</keyword>
<dbReference type="SUPFAM" id="SSF116734">
    <property type="entry name" value="DNA methylase specificity domain"/>
    <property type="match status" value="1"/>
</dbReference>
<gene>
    <name evidence="5" type="ORF">QFZ56_003827</name>
</gene>
<accession>A0ABU0Q2H1</accession>
<feature type="domain" description="Type I restriction modification DNA specificity" evidence="4">
    <location>
        <begin position="39"/>
        <end position="183"/>
    </location>
</feature>
<reference evidence="5 6" key="1">
    <citation type="submission" date="2023-07" db="EMBL/GenBank/DDBJ databases">
        <title>Comparative genomics of wheat-associated soil bacteria to identify genetic determinants of phenazine resistance.</title>
        <authorList>
            <person name="Mouncey N."/>
        </authorList>
    </citation>
    <scope>NUCLEOTIDE SEQUENCE [LARGE SCALE GENOMIC DNA]</scope>
    <source>
        <strain evidence="5 6">W4I19-2</strain>
    </source>
</reference>
<dbReference type="InterPro" id="IPR000055">
    <property type="entry name" value="Restrct_endonuc_typeI_TRD"/>
</dbReference>
<keyword evidence="2" id="KW-0680">Restriction system</keyword>
<dbReference type="InterPro" id="IPR052021">
    <property type="entry name" value="Type-I_RS_S_subunit"/>
</dbReference>
<dbReference type="GO" id="GO:0009035">
    <property type="term" value="F:type I site-specific deoxyribonuclease activity"/>
    <property type="evidence" value="ECO:0007669"/>
    <property type="project" value="UniProtKB-EC"/>
</dbReference>
<evidence type="ECO:0000313" key="5">
    <source>
        <dbReference type="EMBL" id="MDQ0684864.1"/>
    </source>
</evidence>
<dbReference type="Proteomes" id="UP001243364">
    <property type="component" value="Unassembled WGS sequence"/>
</dbReference>
<keyword evidence="6" id="KW-1185">Reference proteome</keyword>
<name>A0ABU0Q2H1_STRAH</name>
<evidence type="ECO:0000256" key="3">
    <source>
        <dbReference type="ARBA" id="ARBA00023125"/>
    </source>
</evidence>
<dbReference type="EC" id="3.1.21.3" evidence="5"/>
<protein>
    <submittedName>
        <fullName evidence="5">Type I restriction enzyme S subunit</fullName>
        <ecNumber evidence="5">3.1.21.3</ecNumber>
    </submittedName>
</protein>
<comment type="caution">
    <text evidence="5">The sequence shown here is derived from an EMBL/GenBank/DDBJ whole genome shotgun (WGS) entry which is preliminary data.</text>
</comment>
<comment type="similarity">
    <text evidence="1">Belongs to the type-I restriction system S methylase family.</text>
</comment>
<evidence type="ECO:0000256" key="2">
    <source>
        <dbReference type="ARBA" id="ARBA00022747"/>
    </source>
</evidence>
<organism evidence="5 6">
    <name type="scientific">Streptomyces achromogenes</name>
    <dbReference type="NCBI Taxonomy" id="67255"/>
    <lineage>
        <taxon>Bacteria</taxon>
        <taxon>Bacillati</taxon>
        <taxon>Actinomycetota</taxon>
        <taxon>Actinomycetes</taxon>
        <taxon>Kitasatosporales</taxon>
        <taxon>Streptomycetaceae</taxon>
        <taxon>Streptomyces</taxon>
    </lineage>
</organism>
<evidence type="ECO:0000313" key="6">
    <source>
        <dbReference type="Proteomes" id="UP001243364"/>
    </source>
</evidence>
<dbReference type="Gene3D" id="3.90.220.20">
    <property type="entry name" value="DNA methylase specificity domains"/>
    <property type="match status" value="1"/>
</dbReference>
<dbReference type="Pfam" id="PF01420">
    <property type="entry name" value="Methylase_S"/>
    <property type="match status" value="1"/>
</dbReference>
<proteinExistence type="inferred from homology"/>
<evidence type="ECO:0000259" key="4">
    <source>
        <dbReference type="Pfam" id="PF01420"/>
    </source>
</evidence>
<dbReference type="EMBL" id="JAUSYA010000001">
    <property type="protein sequence ID" value="MDQ0684864.1"/>
    <property type="molecule type" value="Genomic_DNA"/>
</dbReference>
<dbReference type="InterPro" id="IPR044946">
    <property type="entry name" value="Restrct_endonuc_typeI_TRD_sf"/>
</dbReference>
<keyword evidence="5" id="KW-0378">Hydrolase</keyword>
<dbReference type="RefSeq" id="WP_306950372.1">
    <property type="nucleotide sequence ID" value="NZ_JAUSYA010000001.1"/>
</dbReference>